<protein>
    <submittedName>
        <fullName evidence="2">Uncharacterized protein</fullName>
    </submittedName>
</protein>
<sequence length="310" mass="34674">MQTDSSSGAVIFPFLRFVVAHLFESIALAIALIGTFAYALGMAFYDGWSEMAGIPVSYFQYSTYEIVRKGIGVPEPWLYTAFFSVFVLAYIFFINAWETWSRQRKITKGRMDTAQAAKTERRSAAFTQRHKLPSNSQWRALGRRGTMAVTPLKAKTAKQLRRRALVLDLVRAFMPVFFFCACVLIYKAFFTFAVSPAVIEGRKSYLQLYIAVAGKLPPNLTQLRPSNDYFLELGCLGVSKLKNYIAIDIPSNIKQEPRSGYIIEASGNNFVLLTTNGIKIKSYGDSGYELAESPNRPLAPMMKSCSSNAS</sequence>
<dbReference type="RefSeq" id="WP_107139629.1">
    <property type="nucleotide sequence ID" value="NZ_CP028324.1"/>
</dbReference>
<feature type="transmembrane region" description="Helical" evidence="1">
    <location>
        <begin position="165"/>
        <end position="186"/>
    </location>
</feature>
<proteinExistence type="predicted"/>
<dbReference type="AlphaFoldDB" id="A0A2R4C418"/>
<name>A0A2R4C418_9BURK</name>
<gene>
    <name evidence="2" type="ORF">C9I28_00055</name>
</gene>
<evidence type="ECO:0000313" key="2">
    <source>
        <dbReference type="EMBL" id="AVR94278.1"/>
    </source>
</evidence>
<keyword evidence="3" id="KW-1185">Reference proteome</keyword>
<reference evidence="2 3" key="1">
    <citation type="submission" date="2018-03" db="EMBL/GenBank/DDBJ databases">
        <title>Massilia armeniaca sp. nov., isolated from desert soil.</title>
        <authorList>
            <person name="Huang H."/>
            <person name="Ren M."/>
        </authorList>
    </citation>
    <scope>NUCLEOTIDE SEQUENCE [LARGE SCALE GENOMIC DNA]</scope>
    <source>
        <strain evidence="2 3">ZMN-3</strain>
    </source>
</reference>
<evidence type="ECO:0000313" key="3">
    <source>
        <dbReference type="Proteomes" id="UP000240505"/>
    </source>
</evidence>
<feature type="transmembrane region" description="Helical" evidence="1">
    <location>
        <begin position="21"/>
        <end position="45"/>
    </location>
</feature>
<dbReference type="EMBL" id="CP028324">
    <property type="protein sequence ID" value="AVR94278.1"/>
    <property type="molecule type" value="Genomic_DNA"/>
</dbReference>
<keyword evidence="1" id="KW-0812">Transmembrane</keyword>
<keyword evidence="1" id="KW-1133">Transmembrane helix</keyword>
<keyword evidence="1" id="KW-0472">Membrane</keyword>
<organism evidence="2 3">
    <name type="scientific">Pseudoduganella armeniaca</name>
    <dbReference type="NCBI Taxonomy" id="2072590"/>
    <lineage>
        <taxon>Bacteria</taxon>
        <taxon>Pseudomonadati</taxon>
        <taxon>Pseudomonadota</taxon>
        <taxon>Betaproteobacteria</taxon>
        <taxon>Burkholderiales</taxon>
        <taxon>Oxalobacteraceae</taxon>
        <taxon>Telluria group</taxon>
        <taxon>Pseudoduganella</taxon>
    </lineage>
</organism>
<dbReference type="KEGG" id="masz:C9I28_00055"/>
<evidence type="ECO:0000256" key="1">
    <source>
        <dbReference type="SAM" id="Phobius"/>
    </source>
</evidence>
<accession>A0A2R4C418</accession>
<feature type="transmembrane region" description="Helical" evidence="1">
    <location>
        <begin position="77"/>
        <end position="97"/>
    </location>
</feature>
<dbReference type="Proteomes" id="UP000240505">
    <property type="component" value="Chromosome"/>
</dbReference>